<protein>
    <submittedName>
        <fullName evidence="1">Uncharacterized protein</fullName>
    </submittedName>
</protein>
<evidence type="ECO:0000313" key="1">
    <source>
        <dbReference type="EMBL" id="TCN33511.1"/>
    </source>
</evidence>
<accession>A0A4R2BZY5</accession>
<dbReference type="EMBL" id="SLVX01000041">
    <property type="protein sequence ID" value="TCN33511.1"/>
    <property type="molecule type" value="Genomic_DNA"/>
</dbReference>
<proteinExistence type="predicted"/>
<comment type="caution">
    <text evidence="1">The sequence shown here is derived from an EMBL/GenBank/DDBJ whole genome shotgun (WGS) entry which is preliminary data.</text>
</comment>
<organism evidence="1 2">
    <name type="scientific">Shinella granuli</name>
    <dbReference type="NCBI Taxonomy" id="323621"/>
    <lineage>
        <taxon>Bacteria</taxon>
        <taxon>Pseudomonadati</taxon>
        <taxon>Pseudomonadota</taxon>
        <taxon>Alphaproteobacteria</taxon>
        <taxon>Hyphomicrobiales</taxon>
        <taxon>Rhizobiaceae</taxon>
        <taxon>Shinella</taxon>
    </lineage>
</organism>
<dbReference type="Proteomes" id="UP000295351">
    <property type="component" value="Unassembled WGS sequence"/>
</dbReference>
<keyword evidence="2" id="KW-1185">Reference proteome</keyword>
<evidence type="ECO:0000313" key="2">
    <source>
        <dbReference type="Proteomes" id="UP000295351"/>
    </source>
</evidence>
<sequence>MSALRNANNPKTIAAFRRHLRCQNPPKFQPGDLVDFEKERGRKWPLMILGIRGNDVDVICYDGNPHLLRLKVATLGALRITKVEASTDETVAMYRALVGLDIEGEPA</sequence>
<reference evidence="1 2" key="1">
    <citation type="submission" date="2019-03" db="EMBL/GenBank/DDBJ databases">
        <title>Genomic Encyclopedia of Type Strains, Phase IV (KMG-IV): sequencing the most valuable type-strain genomes for metagenomic binning, comparative biology and taxonomic classification.</title>
        <authorList>
            <person name="Goeker M."/>
        </authorList>
    </citation>
    <scope>NUCLEOTIDE SEQUENCE [LARGE SCALE GENOMIC DNA]</scope>
    <source>
        <strain evidence="1 2">DSM 18401</strain>
    </source>
</reference>
<gene>
    <name evidence="1" type="ORF">EV665_14126</name>
</gene>
<dbReference type="RefSeq" id="WP_133036959.1">
    <property type="nucleotide sequence ID" value="NZ_BAABEI010000012.1"/>
</dbReference>
<name>A0A4R2BZY5_SHIGR</name>
<dbReference type="AlphaFoldDB" id="A0A4R2BZY5"/>